<name>A0A1G1WCM8_9BACT</name>
<dbReference type="InterPro" id="IPR001763">
    <property type="entry name" value="Rhodanese-like_dom"/>
</dbReference>
<dbReference type="AlphaFoldDB" id="A0A1G1WCM8"/>
<sequence>MHDPPLRTKILLGLLGIGIIVIPFALANISERLFSRGSGDSTPQKVDSKNSPSEVAGKEDNKSVAKIDLASLISVVDKSDTLIIDIRDQESYQRGHITNAINLPAEDISKFADDGRLESLKKDFAGYNAVFYCEKNCSDLYNVTNKLGNSGFNIYVFEPGYEAWLEAKQGIEK</sequence>
<accession>A0A1G1WCM8</accession>
<feature type="domain" description="Rhodanese" evidence="2">
    <location>
        <begin position="77"/>
        <end position="173"/>
    </location>
</feature>
<proteinExistence type="predicted"/>
<feature type="region of interest" description="Disordered" evidence="1">
    <location>
        <begin position="37"/>
        <end position="59"/>
    </location>
</feature>
<dbReference type="InterPro" id="IPR036873">
    <property type="entry name" value="Rhodanese-like_dom_sf"/>
</dbReference>
<evidence type="ECO:0000313" key="3">
    <source>
        <dbReference type="EMBL" id="OGY25443.1"/>
    </source>
</evidence>
<dbReference type="STRING" id="1802595.A2134_01445"/>
<dbReference type="Proteomes" id="UP000178162">
    <property type="component" value="Unassembled WGS sequence"/>
</dbReference>
<organism evidence="3 4">
    <name type="scientific">Candidatus Woykebacteria bacterium RBG_16_39_9b</name>
    <dbReference type="NCBI Taxonomy" id="1802595"/>
    <lineage>
        <taxon>Bacteria</taxon>
        <taxon>Candidatus Woykeibacteriota</taxon>
    </lineage>
</organism>
<comment type="caution">
    <text evidence="3">The sequence shown here is derived from an EMBL/GenBank/DDBJ whole genome shotgun (WGS) entry which is preliminary data.</text>
</comment>
<dbReference type="PANTHER" id="PTHR43031:SF1">
    <property type="entry name" value="PYRIDINE NUCLEOTIDE-DISULPHIDE OXIDOREDUCTASE"/>
    <property type="match status" value="1"/>
</dbReference>
<dbReference type="CDD" id="cd00158">
    <property type="entry name" value="RHOD"/>
    <property type="match status" value="1"/>
</dbReference>
<dbReference type="Gene3D" id="3.40.250.10">
    <property type="entry name" value="Rhodanese-like domain"/>
    <property type="match status" value="1"/>
</dbReference>
<dbReference type="PANTHER" id="PTHR43031">
    <property type="entry name" value="FAD-DEPENDENT OXIDOREDUCTASE"/>
    <property type="match status" value="1"/>
</dbReference>
<dbReference type="InterPro" id="IPR050229">
    <property type="entry name" value="GlpE_sulfurtransferase"/>
</dbReference>
<evidence type="ECO:0000256" key="1">
    <source>
        <dbReference type="SAM" id="MobiDB-lite"/>
    </source>
</evidence>
<evidence type="ECO:0000259" key="2">
    <source>
        <dbReference type="PROSITE" id="PS50206"/>
    </source>
</evidence>
<dbReference type="SUPFAM" id="SSF52821">
    <property type="entry name" value="Rhodanese/Cell cycle control phosphatase"/>
    <property type="match status" value="1"/>
</dbReference>
<dbReference type="EMBL" id="MHCR01000015">
    <property type="protein sequence ID" value="OGY25443.1"/>
    <property type="molecule type" value="Genomic_DNA"/>
</dbReference>
<dbReference type="Pfam" id="PF00581">
    <property type="entry name" value="Rhodanese"/>
    <property type="match status" value="1"/>
</dbReference>
<protein>
    <recommendedName>
        <fullName evidence="2">Rhodanese domain-containing protein</fullName>
    </recommendedName>
</protein>
<reference evidence="3 4" key="1">
    <citation type="journal article" date="2016" name="Nat. Commun.">
        <title>Thousands of microbial genomes shed light on interconnected biogeochemical processes in an aquifer system.</title>
        <authorList>
            <person name="Anantharaman K."/>
            <person name="Brown C.T."/>
            <person name="Hug L.A."/>
            <person name="Sharon I."/>
            <person name="Castelle C.J."/>
            <person name="Probst A.J."/>
            <person name="Thomas B.C."/>
            <person name="Singh A."/>
            <person name="Wilkins M.J."/>
            <person name="Karaoz U."/>
            <person name="Brodie E.L."/>
            <person name="Williams K.H."/>
            <person name="Hubbard S.S."/>
            <person name="Banfield J.F."/>
        </authorList>
    </citation>
    <scope>NUCLEOTIDE SEQUENCE [LARGE SCALE GENOMIC DNA]</scope>
</reference>
<dbReference type="SMART" id="SM00450">
    <property type="entry name" value="RHOD"/>
    <property type="match status" value="1"/>
</dbReference>
<evidence type="ECO:0000313" key="4">
    <source>
        <dbReference type="Proteomes" id="UP000178162"/>
    </source>
</evidence>
<gene>
    <name evidence="3" type="ORF">A2134_01445</name>
</gene>
<feature type="compositionally biased region" description="Polar residues" evidence="1">
    <location>
        <begin position="38"/>
        <end position="53"/>
    </location>
</feature>
<dbReference type="PROSITE" id="PS50206">
    <property type="entry name" value="RHODANESE_3"/>
    <property type="match status" value="1"/>
</dbReference>